<proteinExistence type="predicted"/>
<name>A0A377Q787_9NEIS</name>
<dbReference type="Proteomes" id="UP000295794">
    <property type="component" value="Unassembled WGS sequence"/>
</dbReference>
<evidence type="ECO:0000259" key="2">
    <source>
        <dbReference type="Pfam" id="PF16655"/>
    </source>
</evidence>
<dbReference type="RefSeq" id="WP_115228246.1">
    <property type="nucleotide sequence ID" value="NZ_CAWOLO010000002.1"/>
</dbReference>
<dbReference type="Pfam" id="PF16655">
    <property type="entry name" value="PhoD_N"/>
    <property type="match status" value="1"/>
</dbReference>
<dbReference type="PROSITE" id="PS51257">
    <property type="entry name" value="PROKAR_LIPOPROTEIN"/>
    <property type="match status" value="1"/>
</dbReference>
<evidence type="ECO:0000259" key="1">
    <source>
        <dbReference type="Pfam" id="PF09423"/>
    </source>
</evidence>
<dbReference type="EMBL" id="UGHR01000001">
    <property type="protein sequence ID" value="STQ90615.1"/>
    <property type="molecule type" value="Genomic_DNA"/>
</dbReference>
<evidence type="ECO:0000313" key="4">
    <source>
        <dbReference type="EMBL" id="TCU89246.1"/>
    </source>
</evidence>
<dbReference type="GO" id="GO:0004035">
    <property type="term" value="F:alkaline phosphatase activity"/>
    <property type="evidence" value="ECO:0007669"/>
    <property type="project" value="UniProtKB-EC"/>
</dbReference>
<dbReference type="EMBL" id="SMBT01000002">
    <property type="protein sequence ID" value="TCU89246.1"/>
    <property type="molecule type" value="Genomic_DNA"/>
</dbReference>
<dbReference type="Gene3D" id="3.60.21.70">
    <property type="entry name" value="PhoD-like phosphatase"/>
    <property type="match status" value="1"/>
</dbReference>
<dbReference type="SUPFAM" id="SSF56300">
    <property type="entry name" value="Metallo-dependent phosphatases"/>
    <property type="match status" value="1"/>
</dbReference>
<dbReference type="Pfam" id="PF09423">
    <property type="entry name" value="PhoD"/>
    <property type="match status" value="1"/>
</dbReference>
<dbReference type="OrthoDB" id="327733at2"/>
<protein>
    <submittedName>
        <fullName evidence="3">Alkaline phosphatase D</fullName>
        <ecNumber evidence="3">3.1.3.1</ecNumber>
    </submittedName>
</protein>
<sequence>MNRRQFLKWTGFVTVSTVGPALLVGCNSSDDDAVLPLTPSLPCKFPQSIASGDPAANSIMLWTRVVPADADDVVSAKAADIAVRLVISSSDQSALLGSNKPLAGTIVHEVTLSAKADWDHTIRHKVEGLKPATTYFYQFIAGSSISRVGRFKTAPAVDADVNKLRFAYLSCQDWSINHWAGFTSLASEELDFVVHLGDYIYETVGEDFQKGAVEAAHTAIKLPDGPFKNGKDGARFANTTADYRTLYKQYRSDARLQSVHERFAMIAIWDDHEFSDDCWGDSTTYDNGSFDAKTGKADNKHETERRRSANQAWFEFMPADVKFDITDKGFQNIRLYRDFRFGKLLHLVMTDQRLYRADHVIPEAAAGSSIGSRYMVPTAVLAGAEAQKIAAAKPSGDELALVSILGKTQRDWWQSTMKASTATWKLWGNEVSLLKMCVNGKSLTAAPKDFQTEIILNADQWDGYNAERKALMQFLSSNQIKNVVAITGDIHSFYAGQVYDDYASGKPVMIDLVTAGISSDSFYSYFVKAVSDKSFAAVQPLVFTSEAAAEGIAIQMISAGVAMQAGLTDLSNTAAIAAAVKGAIAAGKLPAAAVTATAGLSATAVNTFNETLAGNMGTVIGGQIAALAAAGRSVAAQTLYGMIAQQLASAMGITTAQVPAAEVVKRLNPFANQTAGTAPVVNNPWIKYADTDAQGYTVLELTAEGLKAEFRKISRLEGSVAPQKAVSSVKTIKVKAGSLDLTITD</sequence>
<dbReference type="InterPro" id="IPR032093">
    <property type="entry name" value="PhoD_N"/>
</dbReference>
<evidence type="ECO:0000313" key="6">
    <source>
        <dbReference type="Proteomes" id="UP000295794"/>
    </source>
</evidence>
<dbReference type="PANTHER" id="PTHR43606:SF2">
    <property type="entry name" value="ALKALINE PHOSPHATASE FAMILY PROTEIN (AFU_ORTHOLOGUE AFUA_5G03860)"/>
    <property type="match status" value="1"/>
</dbReference>
<dbReference type="Gene3D" id="2.60.40.380">
    <property type="entry name" value="Purple acid phosphatase-like, N-terminal"/>
    <property type="match status" value="1"/>
</dbReference>
<dbReference type="Proteomes" id="UP000255108">
    <property type="component" value="Unassembled WGS sequence"/>
</dbReference>
<dbReference type="InterPro" id="IPR018946">
    <property type="entry name" value="PhoD-like_MPP"/>
</dbReference>
<feature type="domain" description="PhoD-like phosphatase metallophosphatase" evidence="1">
    <location>
        <begin position="166"/>
        <end position="529"/>
    </location>
</feature>
<dbReference type="InterPro" id="IPR029052">
    <property type="entry name" value="Metallo-depent_PP-like"/>
</dbReference>
<reference evidence="4 6" key="2">
    <citation type="submission" date="2019-03" db="EMBL/GenBank/DDBJ databases">
        <title>Genomic Encyclopedia of Type Strains, Phase IV (KMG-IV): sequencing the most valuable type-strain genomes for metagenomic binning, comparative biology and taxonomic classification.</title>
        <authorList>
            <person name="Goeker M."/>
        </authorList>
    </citation>
    <scope>NUCLEOTIDE SEQUENCE [LARGE SCALE GENOMIC DNA]</scope>
    <source>
        <strain evidence="4 6">DSM 3764</strain>
    </source>
</reference>
<reference evidence="3 5" key="1">
    <citation type="submission" date="2018-06" db="EMBL/GenBank/DDBJ databases">
        <authorList>
            <consortium name="Pathogen Informatics"/>
            <person name="Doyle S."/>
        </authorList>
    </citation>
    <scope>NUCLEOTIDE SEQUENCE [LARGE SCALE GENOMIC DNA]</scope>
    <source>
        <strain evidence="3 5">NCTC11159</strain>
    </source>
</reference>
<keyword evidence="6" id="KW-1185">Reference proteome</keyword>
<dbReference type="CDD" id="cd07389">
    <property type="entry name" value="MPP_PhoD"/>
    <property type="match status" value="1"/>
</dbReference>
<dbReference type="EC" id="3.1.3.1" evidence="3"/>
<evidence type="ECO:0000313" key="3">
    <source>
        <dbReference type="EMBL" id="STQ90615.1"/>
    </source>
</evidence>
<dbReference type="PANTHER" id="PTHR43606">
    <property type="entry name" value="PHOSPHATASE, PUTATIVE (AFU_ORTHOLOGUE AFUA_6G08710)-RELATED"/>
    <property type="match status" value="1"/>
</dbReference>
<gene>
    <name evidence="3" type="primary">phoD</name>
    <name evidence="4" type="ORF">EV682_102158</name>
    <name evidence="3" type="ORF">NCTC11159_01682</name>
</gene>
<evidence type="ECO:0000313" key="5">
    <source>
        <dbReference type="Proteomes" id="UP000255108"/>
    </source>
</evidence>
<keyword evidence="3" id="KW-0378">Hydrolase</keyword>
<feature type="domain" description="Phospholipase D N-terminal" evidence="2">
    <location>
        <begin position="48"/>
        <end position="153"/>
    </location>
</feature>
<dbReference type="InterPro" id="IPR052900">
    <property type="entry name" value="Phospholipid_Metab_Enz"/>
</dbReference>
<dbReference type="AlphaFoldDB" id="A0A377Q787"/>
<organism evidence="3 5">
    <name type="scientific">Iodobacter fluviatilis</name>
    <dbReference type="NCBI Taxonomy" id="537"/>
    <lineage>
        <taxon>Bacteria</taxon>
        <taxon>Pseudomonadati</taxon>
        <taxon>Pseudomonadota</taxon>
        <taxon>Betaproteobacteria</taxon>
        <taxon>Neisseriales</taxon>
        <taxon>Chitinibacteraceae</taxon>
        <taxon>Iodobacter</taxon>
    </lineage>
</organism>
<accession>A0A377Q787</accession>
<dbReference type="InterPro" id="IPR038607">
    <property type="entry name" value="PhoD-like_sf"/>
</dbReference>